<dbReference type="Gene3D" id="3.40.50.300">
    <property type="entry name" value="P-loop containing nucleotide triphosphate hydrolases"/>
    <property type="match status" value="1"/>
</dbReference>
<dbReference type="GO" id="GO:0005634">
    <property type="term" value="C:nucleus"/>
    <property type="evidence" value="ECO:0007669"/>
    <property type="project" value="TreeGrafter"/>
</dbReference>
<feature type="domain" description="ATP-dependent helicase C-terminal" evidence="2">
    <location>
        <begin position="1"/>
        <end position="77"/>
    </location>
</feature>
<dbReference type="GO" id="GO:0016818">
    <property type="term" value="F:hydrolase activity, acting on acid anhydrides, in phosphorus-containing anhydrides"/>
    <property type="evidence" value="ECO:0007669"/>
    <property type="project" value="InterPro"/>
</dbReference>
<keyword evidence="4" id="KW-1185">Reference proteome</keyword>
<sequence length="624" mass="68423">MDFSDDNARAVVIVGIPFPNSYDSKVAQKKKFNDTYESSKNLLNGNEWYCQQAFRALNQATGRCIRHRFDYGAIIYLVNLCVRFYSERSTLEIINLTHWEVALQKLIRTQQSTLVDRIAYSSQDSAVENVNTVDEKKGTIKKNHKVIKSSNDQQLLSNYSSENKEAATFTHPSFPAEKHNALSTQTRSEIIMITDEKESSVREYIDLESDTVPDSRWSVTPSVALSPDDLGLTVIQEAPGMNAPGLVKILNFFSEHKYSSPRADRGSMVLPEPSSFQPTSIHSSYAGPIKEIVTTPDTKANNIPPETESPWSVNSHSWKRRKFTALLSSGSVKAFNTPSSPIPDSSSSLASSVTTADANNSTDELIRSENKSDRDKFLLSSSLNSLVGSCTSSNLDMDQSLQIFCSICRNPLGLTESNMGVKCSLISLSKAYLTSLWKKPSEAVAAGASVVDVLISDASSIDKRICGTTREGASGQGIWCKEDGCVYDSIFCPFCVDPNNCLGVLVVATDASNVEFQNKILFYLDHLEVRKFEATAEMALSPPDKSITGKKAGVIPIENFTYISPTQASGGWRHTKSRVRTNYTISTPSTTVSQVSSYISFGNLAGVASEEILAATQILSSMMN</sequence>
<dbReference type="Pfam" id="PF13307">
    <property type="entry name" value="Helicase_C_2"/>
    <property type="match status" value="1"/>
</dbReference>
<feature type="compositionally biased region" description="Low complexity" evidence="1">
    <location>
        <begin position="338"/>
        <end position="352"/>
    </location>
</feature>
<protein>
    <submittedName>
        <fullName evidence="3">Fanconi anemia group J protein</fullName>
    </submittedName>
</protein>
<dbReference type="PANTHER" id="PTHR11472">
    <property type="entry name" value="DNA REPAIR DEAD HELICASE RAD3/XP-D SUBFAMILY MEMBER"/>
    <property type="match status" value="1"/>
</dbReference>
<dbReference type="AlphaFoldDB" id="A0A2Z7AC56"/>
<dbReference type="GO" id="GO:0006289">
    <property type="term" value="P:nucleotide-excision repair"/>
    <property type="evidence" value="ECO:0007669"/>
    <property type="project" value="TreeGrafter"/>
</dbReference>
<dbReference type="Proteomes" id="UP000250235">
    <property type="component" value="Unassembled WGS sequence"/>
</dbReference>
<dbReference type="InterPro" id="IPR045028">
    <property type="entry name" value="DinG/Rad3-like"/>
</dbReference>
<accession>A0A2Z7AC56</accession>
<organism evidence="3 4">
    <name type="scientific">Dorcoceras hygrometricum</name>
    <dbReference type="NCBI Taxonomy" id="472368"/>
    <lineage>
        <taxon>Eukaryota</taxon>
        <taxon>Viridiplantae</taxon>
        <taxon>Streptophyta</taxon>
        <taxon>Embryophyta</taxon>
        <taxon>Tracheophyta</taxon>
        <taxon>Spermatophyta</taxon>
        <taxon>Magnoliopsida</taxon>
        <taxon>eudicotyledons</taxon>
        <taxon>Gunneridae</taxon>
        <taxon>Pentapetalae</taxon>
        <taxon>asterids</taxon>
        <taxon>lamiids</taxon>
        <taxon>Lamiales</taxon>
        <taxon>Gesneriaceae</taxon>
        <taxon>Didymocarpoideae</taxon>
        <taxon>Trichosporeae</taxon>
        <taxon>Loxocarpinae</taxon>
        <taxon>Dorcoceras</taxon>
    </lineage>
</organism>
<dbReference type="GO" id="GO:1990918">
    <property type="term" value="P:double-strand break repair involved in meiotic recombination"/>
    <property type="evidence" value="ECO:0007669"/>
    <property type="project" value="TreeGrafter"/>
</dbReference>
<reference evidence="3 4" key="1">
    <citation type="journal article" date="2015" name="Proc. Natl. Acad. Sci. U.S.A.">
        <title>The resurrection genome of Boea hygrometrica: A blueprint for survival of dehydration.</title>
        <authorList>
            <person name="Xiao L."/>
            <person name="Yang G."/>
            <person name="Zhang L."/>
            <person name="Yang X."/>
            <person name="Zhao S."/>
            <person name="Ji Z."/>
            <person name="Zhou Q."/>
            <person name="Hu M."/>
            <person name="Wang Y."/>
            <person name="Chen M."/>
            <person name="Xu Y."/>
            <person name="Jin H."/>
            <person name="Xiao X."/>
            <person name="Hu G."/>
            <person name="Bao F."/>
            <person name="Hu Y."/>
            <person name="Wan P."/>
            <person name="Li L."/>
            <person name="Deng X."/>
            <person name="Kuang T."/>
            <person name="Xiang C."/>
            <person name="Zhu J.K."/>
            <person name="Oliver M.J."/>
            <person name="He Y."/>
        </authorList>
    </citation>
    <scope>NUCLEOTIDE SEQUENCE [LARGE SCALE GENOMIC DNA]</scope>
    <source>
        <strain evidence="4">cv. XS01</strain>
    </source>
</reference>
<dbReference type="EMBL" id="KV016775">
    <property type="protein sequence ID" value="KZV19183.1"/>
    <property type="molecule type" value="Genomic_DNA"/>
</dbReference>
<dbReference type="InterPro" id="IPR006555">
    <property type="entry name" value="ATP-dep_Helicase_C"/>
</dbReference>
<feature type="compositionally biased region" description="Polar residues" evidence="1">
    <location>
        <begin position="353"/>
        <end position="363"/>
    </location>
</feature>
<evidence type="ECO:0000313" key="4">
    <source>
        <dbReference type="Proteomes" id="UP000250235"/>
    </source>
</evidence>
<feature type="region of interest" description="Disordered" evidence="1">
    <location>
        <begin position="337"/>
        <end position="367"/>
    </location>
</feature>
<evidence type="ECO:0000256" key="1">
    <source>
        <dbReference type="SAM" id="MobiDB-lite"/>
    </source>
</evidence>
<dbReference type="InterPro" id="IPR027417">
    <property type="entry name" value="P-loop_NTPase"/>
</dbReference>
<evidence type="ECO:0000313" key="3">
    <source>
        <dbReference type="EMBL" id="KZV19183.1"/>
    </source>
</evidence>
<evidence type="ECO:0000259" key="2">
    <source>
        <dbReference type="Pfam" id="PF13307"/>
    </source>
</evidence>
<dbReference type="OrthoDB" id="1698458at2759"/>
<gene>
    <name evidence="3" type="ORF">F511_39640</name>
</gene>
<name>A0A2Z7AC56_9LAMI</name>
<dbReference type="GO" id="GO:0005524">
    <property type="term" value="F:ATP binding"/>
    <property type="evidence" value="ECO:0007669"/>
    <property type="project" value="InterPro"/>
</dbReference>
<dbReference type="GO" id="GO:0003676">
    <property type="term" value="F:nucleic acid binding"/>
    <property type="evidence" value="ECO:0007669"/>
    <property type="project" value="InterPro"/>
</dbReference>
<dbReference type="GO" id="GO:0003678">
    <property type="term" value="F:DNA helicase activity"/>
    <property type="evidence" value="ECO:0007669"/>
    <property type="project" value="TreeGrafter"/>
</dbReference>
<proteinExistence type="predicted"/>
<dbReference type="PANTHER" id="PTHR11472:SF47">
    <property type="entry name" value="FANCONI ANEMIA GROUP J PROTEIN"/>
    <property type="match status" value="1"/>
</dbReference>
<feature type="region of interest" description="Disordered" evidence="1">
    <location>
        <begin position="295"/>
        <end position="314"/>
    </location>
</feature>